<dbReference type="KEGG" id="cwo:Cwoe_5286"/>
<dbReference type="InterPro" id="IPR051278">
    <property type="entry name" value="HdrB/HdrD_reductase"/>
</dbReference>
<dbReference type="Gene3D" id="1.20.1050.140">
    <property type="match status" value="1"/>
</dbReference>
<reference evidence="4" key="2">
    <citation type="submission" date="2010-01" db="EMBL/GenBank/DDBJ databases">
        <title>The complete genome of Conexibacter woesei DSM 14684.</title>
        <authorList>
            <consortium name="US DOE Joint Genome Institute (JGI-PGF)"/>
            <person name="Lucas S."/>
            <person name="Copeland A."/>
            <person name="Lapidus A."/>
            <person name="Glavina del Rio T."/>
            <person name="Dalin E."/>
            <person name="Tice H."/>
            <person name="Bruce D."/>
            <person name="Goodwin L."/>
            <person name="Pitluck S."/>
            <person name="Kyrpides N."/>
            <person name="Mavromatis K."/>
            <person name="Ivanova N."/>
            <person name="Mikhailova N."/>
            <person name="Chertkov O."/>
            <person name="Brettin T."/>
            <person name="Detter J.C."/>
            <person name="Han C."/>
            <person name="Larimer F."/>
            <person name="Land M."/>
            <person name="Hauser L."/>
            <person name="Markowitz V."/>
            <person name="Cheng J.-F."/>
            <person name="Hugenholtz P."/>
            <person name="Woyke T."/>
            <person name="Wu D."/>
            <person name="Pukall R."/>
            <person name="Steenblock K."/>
            <person name="Schneider S."/>
            <person name="Klenk H.-P."/>
            <person name="Eisen J.A."/>
        </authorList>
    </citation>
    <scope>NUCLEOTIDE SEQUENCE [LARGE SCALE GENOMIC DNA]</scope>
    <source>
        <strain evidence="4">DSM 14684 / CIP 108061 / JCM 11494 / NBRC 100937 / ID131577</strain>
    </source>
</reference>
<dbReference type="EC" id="1.8.98.1" evidence="3"/>
<keyword evidence="4" id="KW-1185">Reference proteome</keyword>
<dbReference type="STRING" id="469383.Cwoe_5286"/>
<dbReference type="EMBL" id="CP001854">
    <property type="protein sequence ID" value="ADB53692.1"/>
    <property type="molecule type" value="Genomic_DNA"/>
</dbReference>
<dbReference type="InterPro" id="IPR004017">
    <property type="entry name" value="Cys_rich_dom"/>
</dbReference>
<dbReference type="AlphaFoldDB" id="D3FF99"/>
<reference evidence="3 4" key="1">
    <citation type="journal article" date="2010" name="Stand. Genomic Sci.">
        <title>Complete genome sequence of Conexibacter woesei type strain (ID131577).</title>
        <authorList>
            <person name="Pukall R."/>
            <person name="Lapidus A."/>
            <person name="Glavina Del Rio T."/>
            <person name="Copeland A."/>
            <person name="Tice H."/>
            <person name="Cheng J.-F."/>
            <person name="Lucas S."/>
            <person name="Chen F."/>
            <person name="Nolan M."/>
            <person name="Bruce D."/>
            <person name="Goodwin L."/>
            <person name="Pitluck S."/>
            <person name="Mavromatis K."/>
            <person name="Ivanova N."/>
            <person name="Ovchinnikova G."/>
            <person name="Pati A."/>
            <person name="Chen A."/>
            <person name="Palaniappan K."/>
            <person name="Land M."/>
            <person name="Hauser L."/>
            <person name="Chang Y.-J."/>
            <person name="Jeffries C.D."/>
            <person name="Chain P."/>
            <person name="Meincke L."/>
            <person name="Sims D."/>
            <person name="Brettin T."/>
            <person name="Detter J.C."/>
            <person name="Rohde M."/>
            <person name="Goeker M."/>
            <person name="Bristow J."/>
            <person name="Eisen J.A."/>
            <person name="Markowitz V."/>
            <person name="Kyrpides N.C."/>
            <person name="Klenk H.-P."/>
            <person name="Hugenholtz P."/>
        </authorList>
    </citation>
    <scope>NUCLEOTIDE SEQUENCE [LARGE SCALE GENOMIC DNA]</scope>
    <source>
        <strain evidence="4">DSM 14684 / CIP 108061 / JCM 11494 / NBRC 100937 / ID131577</strain>
    </source>
</reference>
<dbReference type="Proteomes" id="UP000008229">
    <property type="component" value="Chromosome"/>
</dbReference>
<dbReference type="RefSeq" id="WP_012936743.1">
    <property type="nucleotide sequence ID" value="NC_013739.1"/>
</dbReference>
<accession>D3FF99</accession>
<dbReference type="HOGENOM" id="CLU_052147_1_0_11"/>
<evidence type="ECO:0000259" key="2">
    <source>
        <dbReference type="Pfam" id="PF02754"/>
    </source>
</evidence>
<dbReference type="Pfam" id="PF02754">
    <property type="entry name" value="CCG"/>
    <property type="match status" value="2"/>
</dbReference>
<organism evidence="3 4">
    <name type="scientific">Conexibacter woesei (strain DSM 14684 / CCUG 47730 / CIP 108061 / JCM 11494 / NBRC 100937 / ID131577)</name>
    <dbReference type="NCBI Taxonomy" id="469383"/>
    <lineage>
        <taxon>Bacteria</taxon>
        <taxon>Bacillati</taxon>
        <taxon>Actinomycetota</taxon>
        <taxon>Thermoleophilia</taxon>
        <taxon>Solirubrobacterales</taxon>
        <taxon>Conexibacteraceae</taxon>
        <taxon>Conexibacter</taxon>
    </lineage>
</organism>
<gene>
    <name evidence="3" type="ordered locus">Cwoe_5286</name>
</gene>
<dbReference type="OrthoDB" id="9777685at2"/>
<name>D3FF99_CONWI</name>
<dbReference type="PANTHER" id="PTHR42947">
    <property type="entry name" value="COB--COM HETERODISULFIDE REDUCTASE SUBUNIT B 1"/>
    <property type="match status" value="1"/>
</dbReference>
<dbReference type="Gene3D" id="3.40.50.11810">
    <property type="match status" value="1"/>
</dbReference>
<evidence type="ECO:0000313" key="4">
    <source>
        <dbReference type="Proteomes" id="UP000008229"/>
    </source>
</evidence>
<dbReference type="PANTHER" id="PTHR42947:SF1">
    <property type="entry name" value="COB--COM HETERODISULFIDE REDUCTASE SUBUNIT B 1"/>
    <property type="match status" value="1"/>
</dbReference>
<feature type="domain" description="Cysteine-rich" evidence="2">
    <location>
        <begin position="3"/>
        <end position="84"/>
    </location>
</feature>
<evidence type="ECO:0000256" key="1">
    <source>
        <dbReference type="ARBA" id="ARBA00023002"/>
    </source>
</evidence>
<dbReference type="GO" id="GO:0051912">
    <property type="term" value="F:CoB--CoM heterodisulfide reductase activity"/>
    <property type="evidence" value="ECO:0007669"/>
    <property type="project" value="UniProtKB-EC"/>
</dbReference>
<evidence type="ECO:0000313" key="3">
    <source>
        <dbReference type="EMBL" id="ADB53692.1"/>
    </source>
</evidence>
<protein>
    <submittedName>
        <fullName evidence="3">CoB--CoM heterodisulfide reductase</fullName>
        <ecNumber evidence="3">1.8.98.1</ecNumber>
    </submittedName>
</protein>
<proteinExistence type="predicted"/>
<dbReference type="eggNOG" id="COG2048">
    <property type="taxonomic scope" value="Bacteria"/>
</dbReference>
<keyword evidence="1 3" id="KW-0560">Oxidoreductase</keyword>
<feature type="domain" description="Cysteine-rich" evidence="2">
    <location>
        <begin position="154"/>
        <end position="242"/>
    </location>
</feature>
<sequence>MKVAYWPGCVSRGFTPELHGSMDAVAPLLDLELVPLDRASCCGAGVISEHSQELADTLNARTFALAQQVEGAELMMNICSTCQGAQGECQERLDANSDYRAQVNATLAEADPGLSYEKGLTNKNFLWLLVEEIGLENLKAKVRRPLTNLRVGPFYGCYIVRPAERLGIDDAHPRDQYLHWVIEALGGTVIDYAGTYKCCGFPIITMNKEASLQQAGTHLSDAMDAEADCLVVPCPLCHLNLDLQQPLASKVVNRELAMPVLHLPQLVGLALGLEPKQLGMSKHVVKPTSVIDWSSAVVAAPVAA</sequence>